<evidence type="ECO:0000313" key="2">
    <source>
        <dbReference type="Proteomes" id="UP000436088"/>
    </source>
</evidence>
<name>A0A6A2XCI6_HIBSY</name>
<organism evidence="1 2">
    <name type="scientific">Hibiscus syriacus</name>
    <name type="common">Rose of Sharon</name>
    <dbReference type="NCBI Taxonomy" id="106335"/>
    <lineage>
        <taxon>Eukaryota</taxon>
        <taxon>Viridiplantae</taxon>
        <taxon>Streptophyta</taxon>
        <taxon>Embryophyta</taxon>
        <taxon>Tracheophyta</taxon>
        <taxon>Spermatophyta</taxon>
        <taxon>Magnoliopsida</taxon>
        <taxon>eudicotyledons</taxon>
        <taxon>Gunneridae</taxon>
        <taxon>Pentapetalae</taxon>
        <taxon>rosids</taxon>
        <taxon>malvids</taxon>
        <taxon>Malvales</taxon>
        <taxon>Malvaceae</taxon>
        <taxon>Malvoideae</taxon>
        <taxon>Hibiscus</taxon>
    </lineage>
</organism>
<sequence>MVSHSSSEAKYRALATITCEIQWLQFLLNDLRIPFVPTNLYCDNLSTIRITENPVYHERTKYIEIDCHLIGQKLQQGVIVLMTVSSQNQFADCFTSFTYNFFSEVKVDGMIFHYFSETIMNKLCLYLMECFNAMHLMVRENEWKDHDIMLLFVFYEGLRPSTDHDHGGDSAIFFSLSCA</sequence>
<keyword evidence="2" id="KW-1185">Reference proteome</keyword>
<dbReference type="PANTHER" id="PTHR11439">
    <property type="entry name" value="GAG-POL-RELATED RETROTRANSPOSON"/>
    <property type="match status" value="1"/>
</dbReference>
<dbReference type="Proteomes" id="UP000436088">
    <property type="component" value="Unassembled WGS sequence"/>
</dbReference>
<protein>
    <submittedName>
        <fullName evidence="1">Zinc finger protein CONSTANS-LIKE 4-like</fullName>
    </submittedName>
</protein>
<dbReference type="PANTHER" id="PTHR11439:SF498">
    <property type="entry name" value="DNAK FAMILY PROTEIN"/>
    <property type="match status" value="1"/>
</dbReference>
<dbReference type="CDD" id="cd09272">
    <property type="entry name" value="RNase_HI_RT_Ty1"/>
    <property type="match status" value="1"/>
</dbReference>
<gene>
    <name evidence="1" type="ORF">F3Y22_tig00111794pilonHSYRG00094</name>
</gene>
<accession>A0A6A2XCI6</accession>
<proteinExistence type="predicted"/>
<evidence type="ECO:0000313" key="1">
    <source>
        <dbReference type="EMBL" id="KAE8673323.1"/>
    </source>
</evidence>
<comment type="caution">
    <text evidence="1">The sequence shown here is derived from an EMBL/GenBank/DDBJ whole genome shotgun (WGS) entry which is preliminary data.</text>
</comment>
<dbReference type="AlphaFoldDB" id="A0A6A2XCI6"/>
<reference evidence="1" key="1">
    <citation type="submission" date="2019-09" db="EMBL/GenBank/DDBJ databases">
        <title>Draft genome information of white flower Hibiscus syriacus.</title>
        <authorList>
            <person name="Kim Y.-M."/>
        </authorList>
    </citation>
    <scope>NUCLEOTIDE SEQUENCE [LARGE SCALE GENOMIC DNA]</scope>
    <source>
        <strain evidence="1">YM2019G1</strain>
    </source>
</reference>
<dbReference type="EMBL" id="VEPZ02001429">
    <property type="protein sequence ID" value="KAE8673323.1"/>
    <property type="molecule type" value="Genomic_DNA"/>
</dbReference>